<evidence type="ECO:0000259" key="5">
    <source>
        <dbReference type="PROSITE" id="PS50949"/>
    </source>
</evidence>
<evidence type="ECO:0000256" key="4">
    <source>
        <dbReference type="ARBA" id="ARBA00023163"/>
    </source>
</evidence>
<feature type="domain" description="HTH gntR-type" evidence="5">
    <location>
        <begin position="20"/>
        <end position="88"/>
    </location>
</feature>
<keyword evidence="2" id="KW-0805">Transcription regulation</keyword>
<name>T0ZKN1_9ZZZZ</name>
<dbReference type="InterPro" id="IPR000524">
    <property type="entry name" value="Tscrpt_reg_HTH_GntR"/>
</dbReference>
<feature type="non-terminal residue" evidence="6">
    <location>
        <position position="98"/>
    </location>
</feature>
<dbReference type="GO" id="GO:0003677">
    <property type="term" value="F:DNA binding"/>
    <property type="evidence" value="ECO:0007669"/>
    <property type="project" value="UniProtKB-KW"/>
</dbReference>
<dbReference type="PANTHER" id="PTHR46577:SF1">
    <property type="entry name" value="HTH-TYPE TRANSCRIPTIONAL REGULATORY PROTEIN GABR"/>
    <property type="match status" value="1"/>
</dbReference>
<dbReference type="Gene3D" id="1.10.10.10">
    <property type="entry name" value="Winged helix-like DNA-binding domain superfamily/Winged helix DNA-binding domain"/>
    <property type="match status" value="1"/>
</dbReference>
<evidence type="ECO:0000256" key="1">
    <source>
        <dbReference type="ARBA" id="ARBA00022898"/>
    </source>
</evidence>
<reference evidence="6" key="2">
    <citation type="journal article" date="2014" name="ISME J.">
        <title>Microbial stratification in low pH oxic and suboxic macroscopic growths along an acid mine drainage.</title>
        <authorList>
            <person name="Mendez-Garcia C."/>
            <person name="Mesa V."/>
            <person name="Sprenger R.R."/>
            <person name="Richter M."/>
            <person name="Diez M.S."/>
            <person name="Solano J."/>
            <person name="Bargiela R."/>
            <person name="Golyshina O.V."/>
            <person name="Manteca A."/>
            <person name="Ramos J.L."/>
            <person name="Gallego J.R."/>
            <person name="Llorente I."/>
            <person name="Martins Dos Santos V.A."/>
            <person name="Jensen O.N."/>
            <person name="Pelaez A.I."/>
            <person name="Sanchez J."/>
            <person name="Ferrer M."/>
        </authorList>
    </citation>
    <scope>NUCLEOTIDE SEQUENCE</scope>
</reference>
<dbReference type="EMBL" id="AUZX01010950">
    <property type="protein sequence ID" value="EQD45218.1"/>
    <property type="molecule type" value="Genomic_DNA"/>
</dbReference>
<dbReference type="InterPro" id="IPR036390">
    <property type="entry name" value="WH_DNA-bd_sf"/>
</dbReference>
<proteinExistence type="predicted"/>
<comment type="caution">
    <text evidence="6">The sequence shown here is derived from an EMBL/GenBank/DDBJ whole genome shotgun (WGS) entry which is preliminary data.</text>
</comment>
<evidence type="ECO:0000256" key="3">
    <source>
        <dbReference type="ARBA" id="ARBA00023125"/>
    </source>
</evidence>
<dbReference type="GO" id="GO:0003700">
    <property type="term" value="F:DNA-binding transcription factor activity"/>
    <property type="evidence" value="ECO:0007669"/>
    <property type="project" value="InterPro"/>
</dbReference>
<dbReference type="CDD" id="cd07377">
    <property type="entry name" value="WHTH_GntR"/>
    <property type="match status" value="1"/>
</dbReference>
<keyword evidence="3" id="KW-0238">DNA-binding</keyword>
<dbReference type="AlphaFoldDB" id="T0ZKN1"/>
<protein>
    <submittedName>
        <fullName evidence="6">Bacterial regulatory protein GntR, HTH domain protein</fullName>
    </submittedName>
</protein>
<dbReference type="InterPro" id="IPR036388">
    <property type="entry name" value="WH-like_DNA-bd_sf"/>
</dbReference>
<gene>
    <name evidence="6" type="ORF">B1A_14900</name>
</gene>
<evidence type="ECO:0000313" key="6">
    <source>
        <dbReference type="EMBL" id="EQD45218.1"/>
    </source>
</evidence>
<accession>T0ZKN1</accession>
<reference evidence="6" key="1">
    <citation type="submission" date="2013-08" db="EMBL/GenBank/DDBJ databases">
        <authorList>
            <person name="Mendez C."/>
            <person name="Richter M."/>
            <person name="Ferrer M."/>
            <person name="Sanchez J."/>
        </authorList>
    </citation>
    <scope>NUCLEOTIDE SEQUENCE</scope>
</reference>
<keyword evidence="4" id="KW-0804">Transcription</keyword>
<dbReference type="SUPFAM" id="SSF46785">
    <property type="entry name" value="Winged helix' DNA-binding domain"/>
    <property type="match status" value="1"/>
</dbReference>
<dbReference type="SMART" id="SM00345">
    <property type="entry name" value="HTH_GNTR"/>
    <property type="match status" value="1"/>
</dbReference>
<organism evidence="6">
    <name type="scientific">mine drainage metagenome</name>
    <dbReference type="NCBI Taxonomy" id="410659"/>
    <lineage>
        <taxon>unclassified sequences</taxon>
        <taxon>metagenomes</taxon>
        <taxon>ecological metagenomes</taxon>
    </lineage>
</organism>
<keyword evidence="1" id="KW-0663">Pyridoxal phosphate</keyword>
<dbReference type="Pfam" id="PF00392">
    <property type="entry name" value="GntR"/>
    <property type="match status" value="1"/>
</dbReference>
<sequence>MTAVDPLFEIELDLPPSGARNVAAGLYRQLKAAIVGGRLSPGARLPATRKSARFLGVSRATAMDVYERLINEGYLVSVRGSGTYVADTKRALPPRTTT</sequence>
<dbReference type="PANTHER" id="PTHR46577">
    <property type="entry name" value="HTH-TYPE TRANSCRIPTIONAL REGULATORY PROTEIN GABR"/>
    <property type="match status" value="1"/>
</dbReference>
<evidence type="ECO:0000256" key="2">
    <source>
        <dbReference type="ARBA" id="ARBA00023015"/>
    </source>
</evidence>
<dbReference type="InterPro" id="IPR051446">
    <property type="entry name" value="HTH_trans_reg/aminotransferase"/>
</dbReference>
<dbReference type="PROSITE" id="PS50949">
    <property type="entry name" value="HTH_GNTR"/>
    <property type="match status" value="1"/>
</dbReference>